<protein>
    <submittedName>
        <fullName evidence="2">Uncharacterized protein</fullName>
    </submittedName>
</protein>
<dbReference type="EMBL" id="JADYXP020000002">
    <property type="protein sequence ID" value="KAL0131437.1"/>
    <property type="molecule type" value="Genomic_DNA"/>
</dbReference>
<evidence type="ECO:0000313" key="3">
    <source>
        <dbReference type="Proteomes" id="UP001430953"/>
    </source>
</evidence>
<keyword evidence="1" id="KW-0732">Signal</keyword>
<feature type="chain" id="PRO_5043520126" evidence="1">
    <location>
        <begin position="19"/>
        <end position="83"/>
    </location>
</feature>
<dbReference type="AlphaFoldDB" id="A0AAW2GVW4"/>
<keyword evidence="3" id="KW-1185">Reference proteome</keyword>
<name>A0AAW2GVW4_9HYME</name>
<dbReference type="Proteomes" id="UP001430953">
    <property type="component" value="Unassembled WGS sequence"/>
</dbReference>
<gene>
    <name evidence="2" type="ORF">PUN28_002754</name>
</gene>
<reference evidence="2 3" key="1">
    <citation type="submission" date="2023-03" db="EMBL/GenBank/DDBJ databases">
        <title>High recombination rates correlate with genetic variation in Cardiocondyla obscurior ants.</title>
        <authorList>
            <person name="Errbii M."/>
        </authorList>
    </citation>
    <scope>NUCLEOTIDE SEQUENCE [LARGE SCALE GENOMIC DNA]</scope>
    <source>
        <strain evidence="2">Alpha-2009</strain>
        <tissue evidence="2">Whole body</tissue>
    </source>
</reference>
<evidence type="ECO:0000313" key="2">
    <source>
        <dbReference type="EMBL" id="KAL0131437.1"/>
    </source>
</evidence>
<sequence length="83" mass="9744">MKCYFAVLLLALIALAMAAEKSDVNEKSSQVVDAARDKRGLAYYSPYAYSPYAYSAYHLPYAYSPYAYSYRYHYPYYNTPYYY</sequence>
<comment type="caution">
    <text evidence="2">The sequence shown here is derived from an EMBL/GenBank/DDBJ whole genome shotgun (WGS) entry which is preliminary data.</text>
</comment>
<accession>A0AAW2GVW4</accession>
<organism evidence="2 3">
    <name type="scientific">Cardiocondyla obscurior</name>
    <dbReference type="NCBI Taxonomy" id="286306"/>
    <lineage>
        <taxon>Eukaryota</taxon>
        <taxon>Metazoa</taxon>
        <taxon>Ecdysozoa</taxon>
        <taxon>Arthropoda</taxon>
        <taxon>Hexapoda</taxon>
        <taxon>Insecta</taxon>
        <taxon>Pterygota</taxon>
        <taxon>Neoptera</taxon>
        <taxon>Endopterygota</taxon>
        <taxon>Hymenoptera</taxon>
        <taxon>Apocrita</taxon>
        <taxon>Aculeata</taxon>
        <taxon>Formicoidea</taxon>
        <taxon>Formicidae</taxon>
        <taxon>Myrmicinae</taxon>
        <taxon>Cardiocondyla</taxon>
    </lineage>
</organism>
<feature type="signal peptide" evidence="1">
    <location>
        <begin position="1"/>
        <end position="18"/>
    </location>
</feature>
<proteinExistence type="predicted"/>
<evidence type="ECO:0000256" key="1">
    <source>
        <dbReference type="SAM" id="SignalP"/>
    </source>
</evidence>